<organism evidence="1 2">
    <name type="scientific">Legionella geestiana</name>
    <dbReference type="NCBI Taxonomy" id="45065"/>
    <lineage>
        <taxon>Bacteria</taxon>
        <taxon>Pseudomonadati</taxon>
        <taxon>Pseudomonadota</taxon>
        <taxon>Gammaproteobacteria</taxon>
        <taxon>Legionellales</taxon>
        <taxon>Legionellaceae</taxon>
        <taxon>Legionella</taxon>
    </lineage>
</organism>
<evidence type="ECO:0000313" key="1">
    <source>
        <dbReference type="EMBL" id="KTC98862.1"/>
    </source>
</evidence>
<dbReference type="PATRIC" id="fig|45065.4.peg.1556"/>
<protein>
    <submittedName>
        <fullName evidence="1">Uncharacterized protein</fullName>
    </submittedName>
</protein>
<name>A0A0W0TTR3_9GAMM</name>
<keyword evidence="2" id="KW-1185">Reference proteome</keyword>
<sequence>MPFLLAQKQHAANEEPQDRELLCSVTSFDSHCACLILPSQGYTETDKTLRPLLPHPGGSV</sequence>
<dbReference type="STRING" id="45065.Lgee_1439"/>
<accession>A0A0W0TTR3</accession>
<dbReference type="EMBL" id="LNYC01000055">
    <property type="protein sequence ID" value="KTC98862.1"/>
    <property type="molecule type" value="Genomic_DNA"/>
</dbReference>
<dbReference type="Proteomes" id="UP000054785">
    <property type="component" value="Unassembled WGS sequence"/>
</dbReference>
<reference evidence="1 2" key="1">
    <citation type="submission" date="2015-11" db="EMBL/GenBank/DDBJ databases">
        <title>Genomic analysis of 38 Legionella species identifies large and diverse effector repertoires.</title>
        <authorList>
            <person name="Burstein D."/>
            <person name="Amaro F."/>
            <person name="Zusman T."/>
            <person name="Lifshitz Z."/>
            <person name="Cohen O."/>
            <person name="Gilbert J.A."/>
            <person name="Pupko T."/>
            <person name="Shuman H.A."/>
            <person name="Segal G."/>
        </authorList>
    </citation>
    <scope>NUCLEOTIDE SEQUENCE [LARGE SCALE GENOMIC DNA]</scope>
    <source>
        <strain evidence="1 2">ATCC 49504</strain>
    </source>
</reference>
<proteinExistence type="predicted"/>
<evidence type="ECO:0000313" key="2">
    <source>
        <dbReference type="Proteomes" id="UP000054785"/>
    </source>
</evidence>
<dbReference type="AlphaFoldDB" id="A0A0W0TTR3"/>
<comment type="caution">
    <text evidence="1">The sequence shown here is derived from an EMBL/GenBank/DDBJ whole genome shotgun (WGS) entry which is preliminary data.</text>
</comment>
<gene>
    <name evidence="1" type="ORF">Lgee_1439</name>
</gene>